<evidence type="ECO:0000256" key="2">
    <source>
        <dbReference type="SAM" id="Phobius"/>
    </source>
</evidence>
<feature type="transmembrane region" description="Helical" evidence="2">
    <location>
        <begin position="105"/>
        <end position="127"/>
    </location>
</feature>
<reference evidence="3" key="1">
    <citation type="journal article" date="2014" name="Int. J. Syst. Evol. Microbiol.">
        <title>Complete genome sequence of Corynebacterium casei LMG S-19264T (=DSM 44701T), isolated from a smear-ripened cheese.</title>
        <authorList>
            <consortium name="US DOE Joint Genome Institute (JGI-PGF)"/>
            <person name="Walter F."/>
            <person name="Albersmeier A."/>
            <person name="Kalinowski J."/>
            <person name="Ruckert C."/>
        </authorList>
    </citation>
    <scope>NUCLEOTIDE SEQUENCE</scope>
    <source>
        <strain evidence="3">CGMCC 1.15533</strain>
    </source>
</reference>
<dbReference type="SUPFAM" id="SSF47413">
    <property type="entry name" value="lambda repressor-like DNA-binding domains"/>
    <property type="match status" value="1"/>
</dbReference>
<dbReference type="Gene3D" id="1.10.260.40">
    <property type="entry name" value="lambda repressor-like DNA-binding domains"/>
    <property type="match status" value="1"/>
</dbReference>
<dbReference type="Pfam" id="PF13413">
    <property type="entry name" value="HTH_25"/>
    <property type="match status" value="1"/>
</dbReference>
<dbReference type="OrthoDB" id="9797543at2"/>
<dbReference type="InterPro" id="IPR050400">
    <property type="entry name" value="Bact_Cytoskel_RodZ"/>
</dbReference>
<dbReference type="PANTHER" id="PTHR34475">
    <property type="match status" value="1"/>
</dbReference>
<protein>
    <submittedName>
        <fullName evidence="3">DNA-binding protein</fullName>
    </submittedName>
</protein>
<accession>A0A917A3Z8</accession>
<feature type="compositionally biased region" description="Low complexity" evidence="1">
    <location>
        <begin position="146"/>
        <end position="168"/>
    </location>
</feature>
<keyword evidence="2" id="KW-1133">Transmembrane helix</keyword>
<evidence type="ECO:0000313" key="3">
    <source>
        <dbReference type="EMBL" id="GGE23907.1"/>
    </source>
</evidence>
<gene>
    <name evidence="3" type="ORF">GCM10011510_01250</name>
</gene>
<keyword evidence="3" id="KW-0238">DNA-binding</keyword>
<comment type="caution">
    <text evidence="3">The sequence shown here is derived from an EMBL/GenBank/DDBJ whole genome shotgun (WGS) entry which is preliminary data.</text>
</comment>
<evidence type="ECO:0000313" key="4">
    <source>
        <dbReference type="Proteomes" id="UP000660801"/>
    </source>
</evidence>
<dbReference type="GO" id="GO:0003677">
    <property type="term" value="F:DNA binding"/>
    <property type="evidence" value="ECO:0007669"/>
    <property type="project" value="UniProtKB-KW"/>
</dbReference>
<dbReference type="PANTHER" id="PTHR34475:SF1">
    <property type="entry name" value="CYTOSKELETON PROTEIN RODZ"/>
    <property type="match status" value="1"/>
</dbReference>
<reference evidence="3" key="2">
    <citation type="submission" date="2020-09" db="EMBL/GenBank/DDBJ databases">
        <authorList>
            <person name="Sun Q."/>
            <person name="Zhou Y."/>
        </authorList>
    </citation>
    <scope>NUCLEOTIDE SEQUENCE</scope>
    <source>
        <strain evidence="3">CGMCC 1.15533</strain>
    </source>
</reference>
<keyword evidence="4" id="KW-1185">Reference proteome</keyword>
<dbReference type="AlphaFoldDB" id="A0A917A3Z8"/>
<dbReference type="Proteomes" id="UP000660801">
    <property type="component" value="Unassembled WGS sequence"/>
</dbReference>
<organism evidence="3 4">
    <name type="scientific">Streptococcus himalayensis</name>
    <dbReference type="NCBI Taxonomy" id="1888195"/>
    <lineage>
        <taxon>Bacteria</taxon>
        <taxon>Bacillati</taxon>
        <taxon>Bacillota</taxon>
        <taxon>Bacilli</taxon>
        <taxon>Lactobacillales</taxon>
        <taxon>Streptococcaceae</taxon>
        <taxon>Streptococcus</taxon>
    </lineage>
</organism>
<keyword evidence="2" id="KW-0472">Membrane</keyword>
<evidence type="ECO:0000256" key="1">
    <source>
        <dbReference type="SAM" id="MobiDB-lite"/>
    </source>
</evidence>
<feature type="region of interest" description="Disordered" evidence="1">
    <location>
        <begin position="138"/>
        <end position="178"/>
    </location>
</feature>
<name>A0A917A3Z8_9STRE</name>
<dbReference type="NCBIfam" id="NF041534">
    <property type="entry name" value="rodZ_Strepcoccus"/>
    <property type="match status" value="1"/>
</dbReference>
<dbReference type="RefSeq" id="WP_068990136.1">
    <property type="nucleotide sequence ID" value="NZ_BMJN01000001.1"/>
</dbReference>
<dbReference type="InterPro" id="IPR048211">
    <property type="entry name" value="RodZ-like"/>
</dbReference>
<dbReference type="EMBL" id="BMJN01000001">
    <property type="protein sequence ID" value="GGE23907.1"/>
    <property type="molecule type" value="Genomic_DNA"/>
</dbReference>
<proteinExistence type="predicted"/>
<sequence>MRKKTIGEVLRLARINQELSLEDLQEKTDIQLAFLEAMEADEFDTLPSTFYARSFLRKYAWAVDLDERIILDAYEDGSMIVYDEIDINMDEDFRSRKRRKKRNSFLPLFYFSLVAMAILAFVTIYVWNYTQRPSNQNREQSYQIVSQEEQSSMSSTSSSQSEASSSSEPKASLEVTGEGSNLTARLTGVSTQAKLELSVKEVTSWVSVAGTSLENGVTLSPESKSAATELTSGGTYLVTLGVVRGVEVLVDGQQLDTSALTDYAGTITITVENKGSES</sequence>
<dbReference type="InterPro" id="IPR010982">
    <property type="entry name" value="Lambda_DNA-bd_dom_sf"/>
</dbReference>
<keyword evidence="2" id="KW-0812">Transmembrane</keyword>